<dbReference type="PROSITE" id="PS00333">
    <property type="entry name" value="DNA_LIGASE_A2"/>
    <property type="match status" value="1"/>
</dbReference>
<evidence type="ECO:0000256" key="8">
    <source>
        <dbReference type="ARBA" id="ARBA00046002"/>
    </source>
</evidence>
<keyword evidence="2" id="KW-0436">Ligase</keyword>
<dbReference type="AlphaFoldDB" id="A0A6C0JAN7"/>
<dbReference type="GO" id="GO:0006281">
    <property type="term" value="P:DNA repair"/>
    <property type="evidence" value="ECO:0007669"/>
    <property type="project" value="UniProtKB-KW"/>
</dbReference>
<dbReference type="Pfam" id="PF01068">
    <property type="entry name" value="DNA_ligase_A_M"/>
    <property type="match status" value="1"/>
</dbReference>
<sequence>MKTVKSFPNLYKITKSKYTWCIEVVEDDSKYFIKTAHGTIGGKQVPHLKEVNRAKSKDTIKDQAIFEAKAKWQKKKDEDGYSTDSSKTTIIIRPMLAHTFDMKKLDKPGRAVNIKLPCFGQPKYDGIRCVTHFNGKEIIMVTRKGKPFHFMDHIRKDCLKVLSKKFKGVQSWYLDGEIYTPDLTFQQITGLCRLSKTVSEEDAKNMKKLKYCIYDCFNTDDLSIPFSKRVMLIASFPKTKTICKVPTTLIKTKEEIEPLHDMFVSEGFEGLMLRNMDSPYQIDKRSKHLQKYKKFVDSEYEITGFKEGKGDAKGTVVWQCVTESGKSFSVRPVGTTAHKKKLFENGDDYVGKLLTVVYQELTDDGLPRFPVGKAIRDPDY</sequence>
<proteinExistence type="predicted"/>
<dbReference type="InterPro" id="IPR029319">
    <property type="entry name" value="DNA_ligase_OB"/>
</dbReference>
<dbReference type="PANTHER" id="PTHR47810">
    <property type="entry name" value="DNA LIGASE"/>
    <property type="match status" value="1"/>
</dbReference>
<protein>
    <recommendedName>
        <fullName evidence="7">Polydeoxyribonucleotide synthase [ATP]</fullName>
    </recommendedName>
</protein>
<dbReference type="CDD" id="cd08041">
    <property type="entry name" value="OBF_kDNA_ligase_like"/>
    <property type="match status" value="1"/>
</dbReference>
<dbReference type="InterPro" id="IPR012310">
    <property type="entry name" value="DNA_ligase_ATP-dep_cent"/>
</dbReference>
<dbReference type="GO" id="GO:0005524">
    <property type="term" value="F:ATP binding"/>
    <property type="evidence" value="ECO:0007669"/>
    <property type="project" value="InterPro"/>
</dbReference>
<evidence type="ECO:0000256" key="7">
    <source>
        <dbReference type="ARBA" id="ARBA00032896"/>
    </source>
</evidence>
<dbReference type="EMBL" id="MN740347">
    <property type="protein sequence ID" value="QHU01746.1"/>
    <property type="molecule type" value="Genomic_DNA"/>
</dbReference>
<dbReference type="PANTHER" id="PTHR47810:SF5">
    <property type="entry name" value="LIGASE, PUTATIVE-RELATED"/>
    <property type="match status" value="1"/>
</dbReference>
<dbReference type="InterPro" id="IPR050326">
    <property type="entry name" value="NAD_dep_DNA_ligaseB"/>
</dbReference>
<organism evidence="10">
    <name type="scientific">viral metagenome</name>
    <dbReference type="NCBI Taxonomy" id="1070528"/>
    <lineage>
        <taxon>unclassified sequences</taxon>
        <taxon>metagenomes</taxon>
        <taxon>organismal metagenomes</taxon>
    </lineage>
</organism>
<feature type="domain" description="ATP-dependent DNA ligase family profile" evidence="9">
    <location>
        <begin position="211"/>
        <end position="294"/>
    </location>
</feature>
<dbReference type="SUPFAM" id="SSF56091">
    <property type="entry name" value="DNA ligase/mRNA capping enzyme, catalytic domain"/>
    <property type="match status" value="1"/>
</dbReference>
<dbReference type="GO" id="GO:0006260">
    <property type="term" value="P:DNA replication"/>
    <property type="evidence" value="ECO:0007669"/>
    <property type="project" value="UniProtKB-KW"/>
</dbReference>
<dbReference type="PROSITE" id="PS50160">
    <property type="entry name" value="DNA_LIGASE_A3"/>
    <property type="match status" value="1"/>
</dbReference>
<dbReference type="SUPFAM" id="SSF50249">
    <property type="entry name" value="Nucleic acid-binding proteins"/>
    <property type="match status" value="1"/>
</dbReference>
<dbReference type="Pfam" id="PF14743">
    <property type="entry name" value="DNA_ligase_OB_2"/>
    <property type="match status" value="1"/>
</dbReference>
<dbReference type="GO" id="GO:0044423">
    <property type="term" value="C:virion component"/>
    <property type="evidence" value="ECO:0007669"/>
    <property type="project" value="UniProtKB-KW"/>
</dbReference>
<dbReference type="InterPro" id="IPR012340">
    <property type="entry name" value="NA-bd_OB-fold"/>
</dbReference>
<dbReference type="GO" id="GO:0006310">
    <property type="term" value="P:DNA recombination"/>
    <property type="evidence" value="ECO:0007669"/>
    <property type="project" value="InterPro"/>
</dbReference>
<comment type="function">
    <text evidence="8">Very low-fidelity DNA ligase that seals nicks in double-stranded DNA during DNA repair. Together with the viral repair DNA polymerase X, fills the single nucleotide gaps generated by the AP endonuclease. It is not essential for viral replication and recombination. Displays a very low adenylation activity towards DNA with 3'-dideoxy- or 3'-amino-terminated nicks compared to regular nick DNA.</text>
</comment>
<evidence type="ECO:0000259" key="9">
    <source>
        <dbReference type="PROSITE" id="PS50160"/>
    </source>
</evidence>
<name>A0A6C0JAN7_9ZZZZ</name>
<evidence type="ECO:0000256" key="5">
    <source>
        <dbReference type="ARBA" id="ARBA00022844"/>
    </source>
</evidence>
<dbReference type="PROSITE" id="PS00697">
    <property type="entry name" value="DNA_LIGASE_A1"/>
    <property type="match status" value="1"/>
</dbReference>
<dbReference type="Gene3D" id="2.40.50.140">
    <property type="entry name" value="Nucleic acid-binding proteins"/>
    <property type="match status" value="1"/>
</dbReference>
<evidence type="ECO:0000256" key="2">
    <source>
        <dbReference type="ARBA" id="ARBA00022598"/>
    </source>
</evidence>
<dbReference type="Gene3D" id="3.30.470.30">
    <property type="entry name" value="DNA ligase/mRNA capping enzyme"/>
    <property type="match status" value="1"/>
</dbReference>
<keyword evidence="3" id="KW-0235">DNA replication</keyword>
<keyword evidence="5" id="KW-0946">Virion</keyword>
<keyword evidence="6" id="KW-0234">DNA repair</keyword>
<reference evidence="10" key="1">
    <citation type="journal article" date="2020" name="Nature">
        <title>Giant virus diversity and host interactions through global metagenomics.</title>
        <authorList>
            <person name="Schulz F."/>
            <person name="Roux S."/>
            <person name="Paez-Espino D."/>
            <person name="Jungbluth S."/>
            <person name="Walsh D.A."/>
            <person name="Denef V.J."/>
            <person name="McMahon K.D."/>
            <person name="Konstantinidis K.T."/>
            <person name="Eloe-Fadrosh E.A."/>
            <person name="Kyrpides N.C."/>
            <person name="Woyke T."/>
        </authorList>
    </citation>
    <scope>NUCLEOTIDE SEQUENCE</scope>
    <source>
        <strain evidence="10">GVMAG-M-3300025874-2</strain>
    </source>
</reference>
<dbReference type="InterPro" id="IPR016059">
    <property type="entry name" value="DNA_ligase_ATP-dep_CS"/>
</dbReference>
<accession>A0A6C0JAN7</accession>
<comment type="subcellular location">
    <subcellularLocation>
        <location evidence="1">Virion</location>
    </subcellularLocation>
</comment>
<keyword evidence="4" id="KW-0227">DNA damage</keyword>
<evidence type="ECO:0000256" key="4">
    <source>
        <dbReference type="ARBA" id="ARBA00022763"/>
    </source>
</evidence>
<evidence type="ECO:0000313" key="10">
    <source>
        <dbReference type="EMBL" id="QHU01746.1"/>
    </source>
</evidence>
<evidence type="ECO:0000256" key="1">
    <source>
        <dbReference type="ARBA" id="ARBA00004328"/>
    </source>
</evidence>
<evidence type="ECO:0000256" key="6">
    <source>
        <dbReference type="ARBA" id="ARBA00023204"/>
    </source>
</evidence>
<dbReference type="GO" id="GO:0003910">
    <property type="term" value="F:DNA ligase (ATP) activity"/>
    <property type="evidence" value="ECO:0007669"/>
    <property type="project" value="InterPro"/>
</dbReference>
<evidence type="ECO:0000256" key="3">
    <source>
        <dbReference type="ARBA" id="ARBA00022705"/>
    </source>
</evidence>